<keyword evidence="1" id="KW-0732">Signal</keyword>
<dbReference type="Gene3D" id="1.10.110.10">
    <property type="entry name" value="Plant lipid-transfer and hydrophobic proteins"/>
    <property type="match status" value="1"/>
</dbReference>
<feature type="domain" description="Bifunctional inhibitor/plant lipid transfer protein/seed storage helical" evidence="2">
    <location>
        <begin position="21"/>
        <end position="101"/>
    </location>
</feature>
<dbReference type="CDD" id="cd04660">
    <property type="entry name" value="nsLTP_like"/>
    <property type="match status" value="1"/>
</dbReference>
<comment type="caution">
    <text evidence="3">The sequence shown here is derived from an EMBL/GenBank/DDBJ whole genome shotgun (WGS) entry which is preliminary data.</text>
</comment>
<evidence type="ECO:0000259" key="2">
    <source>
        <dbReference type="Pfam" id="PF14368"/>
    </source>
</evidence>
<dbReference type="InterPro" id="IPR036312">
    <property type="entry name" value="Bifun_inhib/LTP/seed_sf"/>
</dbReference>
<dbReference type="PANTHER" id="PTHR33286:SF1">
    <property type="entry name" value="OS01G0800600 PROTEIN"/>
    <property type="match status" value="1"/>
</dbReference>
<feature type="signal peptide" evidence="1">
    <location>
        <begin position="1"/>
        <end position="24"/>
    </location>
</feature>
<gene>
    <name evidence="3" type="ORF">LUZ61_002817</name>
</gene>
<dbReference type="EMBL" id="JAMRDG010000001">
    <property type="protein sequence ID" value="KAJ3699112.1"/>
    <property type="molecule type" value="Genomic_DNA"/>
</dbReference>
<accession>A0AAD5ZJL6</accession>
<dbReference type="InterPro" id="IPR016140">
    <property type="entry name" value="Bifunc_inhib/LTP/seed_store"/>
</dbReference>
<sequence>MAKSSAPIILLALLVNTMLVATNASGCENDVNSLRATCLRFVGVNGPKIEPDKNCCNAVRGADIPCVCTYLTPAVEKVISADKVVFVAQQCGRPLKPGSKCGSVVVHGR</sequence>
<reference evidence="3 4" key="1">
    <citation type="journal article" date="2022" name="Cell">
        <title>Repeat-based holocentromeres influence genome architecture and karyotype evolution.</title>
        <authorList>
            <person name="Hofstatter P.G."/>
            <person name="Thangavel G."/>
            <person name="Lux T."/>
            <person name="Neumann P."/>
            <person name="Vondrak T."/>
            <person name="Novak P."/>
            <person name="Zhang M."/>
            <person name="Costa L."/>
            <person name="Castellani M."/>
            <person name="Scott A."/>
            <person name="Toegelov H."/>
            <person name="Fuchs J."/>
            <person name="Mata-Sucre Y."/>
            <person name="Dias Y."/>
            <person name="Vanzela A.L.L."/>
            <person name="Huettel B."/>
            <person name="Almeida C.C.S."/>
            <person name="Simkova H."/>
            <person name="Souza G."/>
            <person name="Pedrosa-Harand A."/>
            <person name="Macas J."/>
            <person name="Mayer K.F.X."/>
            <person name="Houben A."/>
            <person name="Marques A."/>
        </authorList>
    </citation>
    <scope>NUCLEOTIDE SEQUENCE [LARGE SCALE GENOMIC DNA]</scope>
    <source>
        <strain evidence="3">RhyTen1mFocal</strain>
    </source>
</reference>
<dbReference type="Pfam" id="PF14368">
    <property type="entry name" value="LTP_2"/>
    <property type="match status" value="1"/>
</dbReference>
<dbReference type="Proteomes" id="UP001210211">
    <property type="component" value="Unassembled WGS sequence"/>
</dbReference>
<dbReference type="SUPFAM" id="SSF47699">
    <property type="entry name" value="Bifunctional inhibitor/lipid-transfer protein/seed storage 2S albumin"/>
    <property type="match status" value="1"/>
</dbReference>
<evidence type="ECO:0000313" key="4">
    <source>
        <dbReference type="Proteomes" id="UP001210211"/>
    </source>
</evidence>
<feature type="chain" id="PRO_5042062782" description="Bifunctional inhibitor/plant lipid transfer protein/seed storage helical domain-containing protein" evidence="1">
    <location>
        <begin position="25"/>
        <end position="109"/>
    </location>
</feature>
<name>A0AAD5ZJL6_9POAL</name>
<dbReference type="PANTHER" id="PTHR33286">
    <property type="entry name" value="BIFUNCTIONAL INHIBITOR/LIPID-TRANSFER PROTEIN/SEED STORAGE 2S ALBUMIN SUPERFAMILY PROTEIN"/>
    <property type="match status" value="1"/>
</dbReference>
<protein>
    <recommendedName>
        <fullName evidence="2">Bifunctional inhibitor/plant lipid transfer protein/seed storage helical domain-containing protein</fullName>
    </recommendedName>
</protein>
<proteinExistence type="predicted"/>
<organism evidence="3 4">
    <name type="scientific">Rhynchospora tenuis</name>
    <dbReference type="NCBI Taxonomy" id="198213"/>
    <lineage>
        <taxon>Eukaryota</taxon>
        <taxon>Viridiplantae</taxon>
        <taxon>Streptophyta</taxon>
        <taxon>Embryophyta</taxon>
        <taxon>Tracheophyta</taxon>
        <taxon>Spermatophyta</taxon>
        <taxon>Magnoliopsida</taxon>
        <taxon>Liliopsida</taxon>
        <taxon>Poales</taxon>
        <taxon>Cyperaceae</taxon>
        <taxon>Cyperoideae</taxon>
        <taxon>Rhynchosporeae</taxon>
        <taxon>Rhynchospora</taxon>
    </lineage>
</organism>
<evidence type="ECO:0000256" key="1">
    <source>
        <dbReference type="SAM" id="SignalP"/>
    </source>
</evidence>
<dbReference type="InterPro" id="IPR044741">
    <property type="entry name" value="NsLTP-like"/>
</dbReference>
<evidence type="ECO:0000313" key="3">
    <source>
        <dbReference type="EMBL" id="KAJ3699112.1"/>
    </source>
</evidence>
<keyword evidence="4" id="KW-1185">Reference proteome</keyword>
<dbReference type="AlphaFoldDB" id="A0AAD5ZJL6"/>